<feature type="chain" id="PRO_5041220985" evidence="2">
    <location>
        <begin position="23"/>
        <end position="202"/>
    </location>
</feature>
<sequence length="202" mass="22454">MSFGAGMKCLLLLAVRLGCADLSPVSQEEIDRMREEVTVLEATVQKILAQQKALVQEHRKMTEELQEASATSMAQLQKAQDGLQAELGTVTSKLSGFTKAVGAISEREEAAEAQTQRDLEDVNARMREENEKAERLSKVLEEINSTKAEKEHFEKMAGTVKAEVLTHEEALRECKEETARAFDLAREKTTARLDAARMSNTE</sequence>
<evidence type="ECO:0000256" key="2">
    <source>
        <dbReference type="SAM" id="SignalP"/>
    </source>
</evidence>
<keyword evidence="2" id="KW-0732">Signal</keyword>
<dbReference type="AlphaFoldDB" id="A0AA36MV22"/>
<evidence type="ECO:0000313" key="4">
    <source>
        <dbReference type="Proteomes" id="UP001178507"/>
    </source>
</evidence>
<name>A0AA36MV22_9DINO</name>
<keyword evidence="4" id="KW-1185">Reference proteome</keyword>
<dbReference type="EMBL" id="CAUJNA010000805">
    <property type="protein sequence ID" value="CAJ1381389.1"/>
    <property type="molecule type" value="Genomic_DNA"/>
</dbReference>
<accession>A0AA36MV22</accession>
<gene>
    <name evidence="3" type="ORF">EVOR1521_LOCUS9096</name>
</gene>
<evidence type="ECO:0000313" key="3">
    <source>
        <dbReference type="EMBL" id="CAJ1381389.1"/>
    </source>
</evidence>
<proteinExistence type="predicted"/>
<feature type="coiled-coil region" evidence="1">
    <location>
        <begin position="112"/>
        <end position="156"/>
    </location>
</feature>
<feature type="signal peptide" evidence="2">
    <location>
        <begin position="1"/>
        <end position="22"/>
    </location>
</feature>
<reference evidence="3" key="1">
    <citation type="submission" date="2023-08" db="EMBL/GenBank/DDBJ databases">
        <authorList>
            <person name="Chen Y."/>
            <person name="Shah S."/>
            <person name="Dougan E. K."/>
            <person name="Thang M."/>
            <person name="Chan C."/>
        </authorList>
    </citation>
    <scope>NUCLEOTIDE SEQUENCE</scope>
</reference>
<comment type="caution">
    <text evidence="3">The sequence shown here is derived from an EMBL/GenBank/DDBJ whole genome shotgun (WGS) entry which is preliminary data.</text>
</comment>
<protein>
    <submittedName>
        <fullName evidence="3">Uncharacterized protein</fullName>
    </submittedName>
</protein>
<dbReference type="Proteomes" id="UP001178507">
    <property type="component" value="Unassembled WGS sequence"/>
</dbReference>
<evidence type="ECO:0000256" key="1">
    <source>
        <dbReference type="SAM" id="Coils"/>
    </source>
</evidence>
<feature type="coiled-coil region" evidence="1">
    <location>
        <begin position="30"/>
        <end position="71"/>
    </location>
</feature>
<keyword evidence="1" id="KW-0175">Coiled coil</keyword>
<organism evidence="3 4">
    <name type="scientific">Effrenium voratum</name>
    <dbReference type="NCBI Taxonomy" id="2562239"/>
    <lineage>
        <taxon>Eukaryota</taxon>
        <taxon>Sar</taxon>
        <taxon>Alveolata</taxon>
        <taxon>Dinophyceae</taxon>
        <taxon>Suessiales</taxon>
        <taxon>Symbiodiniaceae</taxon>
        <taxon>Effrenium</taxon>
    </lineage>
</organism>